<dbReference type="OrthoDB" id="10650105at2759"/>
<name>A0A2A2K4Q9_9BILA</name>
<comment type="caution">
    <text evidence="2">The sequence shown here is derived from an EMBL/GenBank/DDBJ whole genome shotgun (WGS) entry which is preliminary data.</text>
</comment>
<dbReference type="SUPFAM" id="SSF56801">
    <property type="entry name" value="Acetyl-CoA synthetase-like"/>
    <property type="match status" value="1"/>
</dbReference>
<evidence type="ECO:0000313" key="3">
    <source>
        <dbReference type="Proteomes" id="UP000218231"/>
    </source>
</evidence>
<evidence type="ECO:0000259" key="1">
    <source>
        <dbReference type="Pfam" id="PF00501"/>
    </source>
</evidence>
<accession>A0A2A2K4Q9</accession>
<gene>
    <name evidence="2" type="ORF">WR25_20540</name>
</gene>
<protein>
    <recommendedName>
        <fullName evidence="1">AMP-dependent synthetase/ligase domain-containing protein</fullName>
    </recommendedName>
</protein>
<dbReference type="Pfam" id="PF12261">
    <property type="entry name" value="T_hemolysin"/>
    <property type="match status" value="1"/>
</dbReference>
<dbReference type="EMBL" id="LIAE01009673">
    <property type="protein sequence ID" value="PAV68853.1"/>
    <property type="molecule type" value="Genomic_DNA"/>
</dbReference>
<sequence length="377" mass="40932">MTELNWNTLFPVAIGSHAQHQAQLLLHGPETPGRLELEQFIHARFACVHHADVHHYMPELLGLRDRHGRLIAAAGVRLAGSTPLFLERYLDVPLENAVANVAAAPITREQLVEVGNLAALSAGSARIMIVAVTWLLAARGLQWVAFTGAATLLNSFRRLGLEPTVVAQAAAHRLGEESGSWGSYYAQQPQVYVGNIGLGHTALARAGVFERLGLPVHARHRGEQPALLGSDERFSYAQLLSEVRLRADWLREQPAGTFAVALDNGPQAVLWDLAALLAERPMLLLPGFFSAAQRRHCLTQGGVSLVLADSALADELQACGFTRGTQFWHRDPLAASREAAPGKYLAVLPLPVLLENLGVRSWVSAAPARWTSRVCWG</sequence>
<feature type="domain" description="AMP-dependent synthetase/ligase" evidence="1">
    <location>
        <begin position="217"/>
        <end position="318"/>
    </location>
</feature>
<dbReference type="Pfam" id="PF00501">
    <property type="entry name" value="AMP-binding"/>
    <property type="match status" value="1"/>
</dbReference>
<keyword evidence="3" id="KW-1185">Reference proteome</keyword>
<reference evidence="2 3" key="1">
    <citation type="journal article" date="2017" name="Curr. Biol.">
        <title>Genome architecture and evolution of a unichromosomal asexual nematode.</title>
        <authorList>
            <person name="Fradin H."/>
            <person name="Zegar C."/>
            <person name="Gutwein M."/>
            <person name="Lucas J."/>
            <person name="Kovtun M."/>
            <person name="Corcoran D."/>
            <person name="Baugh L.R."/>
            <person name="Kiontke K."/>
            <person name="Gunsalus K."/>
            <person name="Fitch D.H."/>
            <person name="Piano F."/>
        </authorList>
    </citation>
    <scope>NUCLEOTIDE SEQUENCE [LARGE SCALE GENOMIC DNA]</scope>
    <source>
        <strain evidence="2">PF1309</strain>
    </source>
</reference>
<proteinExistence type="predicted"/>
<dbReference type="Proteomes" id="UP000218231">
    <property type="component" value="Unassembled WGS sequence"/>
</dbReference>
<dbReference type="InterPro" id="IPR000873">
    <property type="entry name" value="AMP-dep_synth/lig_dom"/>
</dbReference>
<evidence type="ECO:0000313" key="2">
    <source>
        <dbReference type="EMBL" id="PAV68853.1"/>
    </source>
</evidence>
<dbReference type="AlphaFoldDB" id="A0A2A2K4Q9"/>
<dbReference type="InterPro" id="IPR022050">
    <property type="entry name" value="T_hemolysin"/>
</dbReference>
<organism evidence="2 3">
    <name type="scientific">Diploscapter pachys</name>
    <dbReference type="NCBI Taxonomy" id="2018661"/>
    <lineage>
        <taxon>Eukaryota</taxon>
        <taxon>Metazoa</taxon>
        <taxon>Ecdysozoa</taxon>
        <taxon>Nematoda</taxon>
        <taxon>Chromadorea</taxon>
        <taxon>Rhabditida</taxon>
        <taxon>Rhabditina</taxon>
        <taxon>Rhabditomorpha</taxon>
        <taxon>Rhabditoidea</taxon>
        <taxon>Rhabditidae</taxon>
        <taxon>Diploscapter</taxon>
    </lineage>
</organism>
<dbReference type="Gene3D" id="3.40.50.980">
    <property type="match status" value="1"/>
</dbReference>